<keyword evidence="4 7" id="KW-0249">Electron transport</keyword>
<name>A0ABQ4PV62_9PROT</name>
<dbReference type="InterPro" id="IPR002109">
    <property type="entry name" value="Glutaredoxin"/>
</dbReference>
<dbReference type="InterPro" id="IPR014025">
    <property type="entry name" value="Glutaredoxin_subgr"/>
</dbReference>
<dbReference type="Proteomes" id="UP001161064">
    <property type="component" value="Unassembled WGS sequence"/>
</dbReference>
<keyword evidence="3 7" id="KW-0813">Transport</keyword>
<evidence type="ECO:0000256" key="6">
    <source>
        <dbReference type="ARBA" id="ARBA00023284"/>
    </source>
</evidence>
<dbReference type="InterPro" id="IPR011767">
    <property type="entry name" value="GLR_AS"/>
</dbReference>
<dbReference type="PROSITE" id="PS51354">
    <property type="entry name" value="GLUTAREDOXIN_2"/>
    <property type="match status" value="1"/>
</dbReference>
<feature type="domain" description="Glutaredoxin" evidence="8">
    <location>
        <begin position="4"/>
        <end position="63"/>
    </location>
</feature>
<evidence type="ECO:0000256" key="3">
    <source>
        <dbReference type="ARBA" id="ARBA00022448"/>
    </source>
</evidence>
<proteinExistence type="inferred from homology"/>
<dbReference type="CDD" id="cd03418">
    <property type="entry name" value="GRX_GRXb_1_3_like"/>
    <property type="match status" value="1"/>
</dbReference>
<dbReference type="EMBL" id="BPFZ01000005">
    <property type="protein sequence ID" value="GIU66868.1"/>
    <property type="molecule type" value="Genomic_DNA"/>
</dbReference>
<dbReference type="InterPro" id="IPR011900">
    <property type="entry name" value="GRX_bact"/>
</dbReference>
<reference evidence="9" key="2">
    <citation type="journal article" date="2023" name="ISME Commun">
        <title>Characterization of a bloom-associated alphaproteobacterial lineage, 'Candidatus Phycosocius': insights into freshwater algal-bacterial interactions.</title>
        <authorList>
            <person name="Tanabe Y."/>
            <person name="Yamaguchi H."/>
            <person name="Yoshida M."/>
            <person name="Kai A."/>
            <person name="Okazaki Y."/>
        </authorList>
    </citation>
    <scope>NUCLEOTIDE SEQUENCE</scope>
    <source>
        <strain evidence="9">BOTRYCO-1</strain>
    </source>
</reference>
<evidence type="ECO:0000256" key="1">
    <source>
        <dbReference type="ARBA" id="ARBA00002549"/>
    </source>
</evidence>
<dbReference type="PROSITE" id="PS00195">
    <property type="entry name" value="GLUTAREDOXIN_1"/>
    <property type="match status" value="1"/>
</dbReference>
<dbReference type="InterPro" id="IPR036249">
    <property type="entry name" value="Thioredoxin-like_sf"/>
</dbReference>
<evidence type="ECO:0000256" key="4">
    <source>
        <dbReference type="ARBA" id="ARBA00022982"/>
    </source>
</evidence>
<dbReference type="PANTHER" id="PTHR45694:SF18">
    <property type="entry name" value="GLUTAREDOXIN-1-RELATED"/>
    <property type="match status" value="1"/>
</dbReference>
<dbReference type="NCBIfam" id="TIGR02181">
    <property type="entry name" value="GRX_bact"/>
    <property type="match status" value="1"/>
</dbReference>
<dbReference type="Gene3D" id="3.40.30.10">
    <property type="entry name" value="Glutaredoxin"/>
    <property type="match status" value="1"/>
</dbReference>
<comment type="caution">
    <text evidence="9">The sequence shown here is derived from an EMBL/GenBank/DDBJ whole genome shotgun (WGS) entry which is preliminary data.</text>
</comment>
<gene>
    <name evidence="9" type="ORF">PsB1_1022</name>
</gene>
<keyword evidence="7" id="KW-0963">Cytoplasm</keyword>
<evidence type="ECO:0000256" key="5">
    <source>
        <dbReference type="ARBA" id="ARBA00023157"/>
    </source>
</evidence>
<evidence type="ECO:0000256" key="7">
    <source>
        <dbReference type="RuleBase" id="RU364065"/>
    </source>
</evidence>
<dbReference type="Pfam" id="PF00462">
    <property type="entry name" value="Glutaredoxin"/>
    <property type="match status" value="1"/>
</dbReference>
<reference evidence="9" key="1">
    <citation type="submission" date="2021-05" db="EMBL/GenBank/DDBJ databases">
        <authorList>
            <person name="Tanabe Y."/>
        </authorList>
    </citation>
    <scope>NUCLEOTIDE SEQUENCE</scope>
    <source>
        <strain evidence="9">BOTRYCO-1</strain>
    </source>
</reference>
<evidence type="ECO:0000259" key="8">
    <source>
        <dbReference type="Pfam" id="PF00462"/>
    </source>
</evidence>
<comment type="function">
    <text evidence="1 7">Has a glutathione-disulfide oxidoreductase activity in the presence of NADPH and glutathione reductase. Reduces low molecular weight disulfides and proteins.</text>
</comment>
<dbReference type="SUPFAM" id="SSF52833">
    <property type="entry name" value="Thioredoxin-like"/>
    <property type="match status" value="1"/>
</dbReference>
<dbReference type="PRINTS" id="PR00160">
    <property type="entry name" value="GLUTAREDOXIN"/>
</dbReference>
<keyword evidence="6 7" id="KW-0676">Redox-active center</keyword>
<evidence type="ECO:0000256" key="2">
    <source>
        <dbReference type="ARBA" id="ARBA00007787"/>
    </source>
</evidence>
<evidence type="ECO:0000313" key="10">
    <source>
        <dbReference type="Proteomes" id="UP001161064"/>
    </source>
</evidence>
<organism evidence="9 10">
    <name type="scientific">Candidatus Phycosocius spiralis</name>
    <dbReference type="NCBI Taxonomy" id="2815099"/>
    <lineage>
        <taxon>Bacteria</taxon>
        <taxon>Pseudomonadati</taxon>
        <taxon>Pseudomonadota</taxon>
        <taxon>Alphaproteobacteria</taxon>
        <taxon>Caulobacterales</taxon>
        <taxon>Caulobacterales incertae sedis</taxon>
        <taxon>Candidatus Phycosocius</taxon>
    </lineage>
</organism>
<keyword evidence="10" id="KW-1185">Reference proteome</keyword>
<dbReference type="PANTHER" id="PTHR45694">
    <property type="entry name" value="GLUTAREDOXIN 2"/>
    <property type="match status" value="1"/>
</dbReference>
<evidence type="ECO:0000313" key="9">
    <source>
        <dbReference type="EMBL" id="GIU66868.1"/>
    </source>
</evidence>
<protein>
    <recommendedName>
        <fullName evidence="7">Glutaredoxin</fullName>
    </recommendedName>
</protein>
<keyword evidence="5" id="KW-1015">Disulfide bond</keyword>
<comment type="similarity">
    <text evidence="2 7">Belongs to the glutaredoxin family.</text>
</comment>
<dbReference type="RefSeq" id="WP_284359529.1">
    <property type="nucleotide sequence ID" value="NZ_BPFZ01000005.1"/>
</dbReference>
<accession>A0ABQ4PV62</accession>
<sequence length="84" mass="9105">MANVTIYTKFYCPYCERAIALLEKKGATITNIEAATKPDVRAKMNELTGRNTFPQIFIGDTYVGGCDDLMALEAKGGVDPLLAA</sequence>